<proteinExistence type="inferred from homology"/>
<feature type="transmembrane region" description="Helical" evidence="11">
    <location>
        <begin position="6"/>
        <end position="27"/>
    </location>
</feature>
<dbReference type="InterPro" id="IPR003568">
    <property type="entry name" value="Cyt_c_biogenesis_CcmF"/>
</dbReference>
<dbReference type="EMBL" id="VFQE01000001">
    <property type="protein sequence ID" value="TQN42547.1"/>
    <property type="molecule type" value="Genomic_DNA"/>
</dbReference>
<evidence type="ECO:0000256" key="8">
    <source>
        <dbReference type="ARBA" id="ARBA00023136"/>
    </source>
</evidence>
<feature type="transmembrane region" description="Helical" evidence="11">
    <location>
        <begin position="39"/>
        <end position="63"/>
    </location>
</feature>
<evidence type="ECO:0000256" key="6">
    <source>
        <dbReference type="ARBA" id="ARBA00022748"/>
    </source>
</evidence>
<keyword evidence="8 11" id="KW-0472">Membrane</keyword>
<feature type="transmembrane region" description="Helical" evidence="11">
    <location>
        <begin position="83"/>
        <end position="113"/>
    </location>
</feature>
<dbReference type="PRINTS" id="PR01410">
    <property type="entry name" value="CCBIOGENESIS"/>
</dbReference>
<feature type="transmembrane region" description="Helical" evidence="11">
    <location>
        <begin position="314"/>
        <end position="332"/>
    </location>
</feature>
<dbReference type="PANTHER" id="PTHR43653">
    <property type="entry name" value="CYTOCHROME C ASSEMBLY PROTEIN-RELATED"/>
    <property type="match status" value="1"/>
</dbReference>
<evidence type="ECO:0000259" key="13">
    <source>
        <dbReference type="Pfam" id="PF16327"/>
    </source>
</evidence>
<comment type="function">
    <text evidence="9">Required for the biogenesis of c-type cytochromes. Possible subunit of a heme lyase.</text>
</comment>
<evidence type="ECO:0000256" key="10">
    <source>
        <dbReference type="SAM" id="MobiDB-lite"/>
    </source>
</evidence>
<comment type="subcellular location">
    <subcellularLocation>
        <location evidence="1">Cell inner membrane</location>
        <topology evidence="1">Multi-pass membrane protein</topology>
    </subcellularLocation>
</comment>
<reference evidence="14 15" key="1">
    <citation type="submission" date="2019-06" db="EMBL/GenBank/DDBJ databases">
        <title>Sequencing the genomes of 1000 actinobacteria strains.</title>
        <authorList>
            <person name="Klenk H.-P."/>
        </authorList>
    </citation>
    <scope>NUCLEOTIDE SEQUENCE [LARGE SCALE GENOMIC DNA]</scope>
    <source>
        <strain evidence="14 15">DSM 46837</strain>
    </source>
</reference>
<evidence type="ECO:0000256" key="4">
    <source>
        <dbReference type="ARBA" id="ARBA00022519"/>
    </source>
</evidence>
<comment type="caution">
    <text evidence="14">The sequence shown here is derived from an EMBL/GenBank/DDBJ whole genome shotgun (WGS) entry which is preliminary data.</text>
</comment>
<dbReference type="GO" id="GO:0020037">
    <property type="term" value="F:heme binding"/>
    <property type="evidence" value="ECO:0007669"/>
    <property type="project" value="InterPro"/>
</dbReference>
<dbReference type="GO" id="GO:0017004">
    <property type="term" value="P:cytochrome complex assembly"/>
    <property type="evidence" value="ECO:0007669"/>
    <property type="project" value="UniProtKB-KW"/>
</dbReference>
<feature type="transmembrane region" description="Helical" evidence="11">
    <location>
        <begin position="211"/>
        <end position="231"/>
    </location>
</feature>
<dbReference type="RefSeq" id="WP_142025163.1">
    <property type="nucleotide sequence ID" value="NZ_VFQE01000001.1"/>
</dbReference>
<accession>A0A543PEQ2</accession>
<keyword evidence="4" id="KW-0997">Cell inner membrane</keyword>
<keyword evidence="3" id="KW-1003">Cell membrane</keyword>
<feature type="transmembrane region" description="Helical" evidence="11">
    <location>
        <begin position="499"/>
        <end position="521"/>
    </location>
</feature>
<dbReference type="InterPro" id="IPR032523">
    <property type="entry name" value="CcmF_C"/>
</dbReference>
<feature type="transmembrane region" description="Helical" evidence="11">
    <location>
        <begin position="353"/>
        <end position="377"/>
    </location>
</feature>
<evidence type="ECO:0000259" key="12">
    <source>
        <dbReference type="Pfam" id="PF01578"/>
    </source>
</evidence>
<feature type="compositionally biased region" description="Basic and acidic residues" evidence="10">
    <location>
        <begin position="661"/>
        <end position="670"/>
    </location>
</feature>
<dbReference type="PANTHER" id="PTHR43653:SF1">
    <property type="entry name" value="CYTOCHROME C-TYPE BIOGENESIS PROTEIN CCMF"/>
    <property type="match status" value="1"/>
</dbReference>
<dbReference type="AlphaFoldDB" id="A0A543PEQ2"/>
<evidence type="ECO:0000313" key="15">
    <source>
        <dbReference type="Proteomes" id="UP000319865"/>
    </source>
</evidence>
<feature type="transmembrane region" description="Helical" evidence="11">
    <location>
        <begin position="427"/>
        <end position="446"/>
    </location>
</feature>
<keyword evidence="5 11" id="KW-0812">Transmembrane</keyword>
<evidence type="ECO:0000256" key="1">
    <source>
        <dbReference type="ARBA" id="ARBA00004429"/>
    </source>
</evidence>
<feature type="transmembrane region" description="Helical" evidence="11">
    <location>
        <begin position="452"/>
        <end position="471"/>
    </location>
</feature>
<feature type="transmembrane region" description="Helical" evidence="11">
    <location>
        <begin position="177"/>
        <end position="199"/>
    </location>
</feature>
<keyword evidence="7 11" id="KW-1133">Transmembrane helix</keyword>
<dbReference type="InterPro" id="IPR002541">
    <property type="entry name" value="Cyt_c_assembly"/>
</dbReference>
<feature type="region of interest" description="Disordered" evidence="10">
    <location>
        <begin position="651"/>
        <end position="670"/>
    </location>
</feature>
<protein>
    <submittedName>
        <fullName evidence="14">Cytochrome c-type biogenesis protein CcmF</fullName>
    </submittedName>
</protein>
<feature type="transmembrane region" description="Helical" evidence="11">
    <location>
        <begin position="397"/>
        <end position="415"/>
    </location>
</feature>
<comment type="similarity">
    <text evidence="2">Belongs to the CcmF/CycK/Ccl1/NrfE/CcsA family.</text>
</comment>
<keyword evidence="6" id="KW-0201">Cytochrome c-type biogenesis</keyword>
<dbReference type="OrthoDB" id="9814290at2"/>
<dbReference type="Pfam" id="PF16327">
    <property type="entry name" value="CcmF_C"/>
    <property type="match status" value="1"/>
</dbReference>
<name>A0A543PEQ2_9ACTN</name>
<organism evidence="14 15">
    <name type="scientific">Blastococcus colisei</name>
    <dbReference type="NCBI Taxonomy" id="1564162"/>
    <lineage>
        <taxon>Bacteria</taxon>
        <taxon>Bacillati</taxon>
        <taxon>Actinomycetota</taxon>
        <taxon>Actinomycetes</taxon>
        <taxon>Geodermatophilales</taxon>
        <taxon>Geodermatophilaceae</taxon>
        <taxon>Blastococcus</taxon>
    </lineage>
</organism>
<evidence type="ECO:0000256" key="3">
    <source>
        <dbReference type="ARBA" id="ARBA00022475"/>
    </source>
</evidence>
<dbReference type="InterPro" id="IPR003567">
    <property type="entry name" value="Cyt_c_biogenesis"/>
</dbReference>
<evidence type="ECO:0000256" key="2">
    <source>
        <dbReference type="ARBA" id="ARBA00009186"/>
    </source>
</evidence>
<feature type="transmembrane region" description="Helical" evidence="11">
    <location>
        <begin position="624"/>
        <end position="644"/>
    </location>
</feature>
<evidence type="ECO:0000256" key="7">
    <source>
        <dbReference type="ARBA" id="ARBA00022989"/>
    </source>
</evidence>
<evidence type="ECO:0000256" key="11">
    <source>
        <dbReference type="SAM" id="Phobius"/>
    </source>
</evidence>
<dbReference type="GO" id="GO:0015232">
    <property type="term" value="F:heme transmembrane transporter activity"/>
    <property type="evidence" value="ECO:0007669"/>
    <property type="project" value="InterPro"/>
</dbReference>
<feature type="transmembrane region" description="Helical" evidence="11">
    <location>
        <begin position="251"/>
        <end position="268"/>
    </location>
</feature>
<keyword evidence="15" id="KW-1185">Reference proteome</keyword>
<evidence type="ECO:0000256" key="9">
    <source>
        <dbReference type="ARBA" id="ARBA00037230"/>
    </source>
</evidence>
<evidence type="ECO:0000313" key="14">
    <source>
        <dbReference type="EMBL" id="TQN42547.1"/>
    </source>
</evidence>
<evidence type="ECO:0000256" key="5">
    <source>
        <dbReference type="ARBA" id="ARBA00022692"/>
    </source>
</evidence>
<dbReference type="PRINTS" id="PR01411">
    <property type="entry name" value="CCMFBIOGNSIS"/>
</dbReference>
<dbReference type="GO" id="GO:0005886">
    <property type="term" value="C:plasma membrane"/>
    <property type="evidence" value="ECO:0007669"/>
    <property type="project" value="UniProtKB-SubCell"/>
</dbReference>
<dbReference type="Proteomes" id="UP000319865">
    <property type="component" value="Unassembled WGS sequence"/>
</dbReference>
<sequence>MRQLLGSFGLTLGLVCATAATMAWAVAARRRVTGEAGRWARIGTLGALLGAAVAVAVMVDALVQHDFSVRYVAENGGRAVPLYYTVISLWAALEGSLLLWLLVLTGLTALAMVRVHPRAGDLHPWAMSVLSVLGVFFFALALFAGNAFERVSPAPADGPGPNPLLQDHPLMGVHPPLLYLGYVGMAVPFAYAIAALVTGRTGAAWVAVVRAWTLTAWAFLTAGVVMGGWWAYEVLGWGGYWAWDPVENVSVLPWFTATALLHSVMVQRRRATLRLWNLTLAIATFVLVLFGTFLTRSGVVESVHAFTRSAIGPVLLAFLLAVVLAAGLLFLWRSDRLADDEPLLATASRETSFLANNLLLAGLAFTILLGTTFPIAVEAVTGDRLSVGAPYFTRMTVPLALLVVLLMGIGPLLPWGRAQGRRVARQLLPSALAGLATVGLLGLSGLRGVGALLTFGLAVFVAGATLTRVVLDVGRTRALLPGPLAGAVGRTLLHRRRTYGGLLVHLGFVLAAVAVAASSTYSSSATQQLALGDTVRVGDWTATLQEVRRSADDRRTSVAADLLLREDGRDVGVHSPQLSTYPALTQAVGTPSVRTTLTEDAYLVLTEVDPDSGTATVRLVVNPLVLWLWVSIPVMVAGAMTAGWPRRRSREPAAAALPQDPAHHAEEVRA</sequence>
<feature type="transmembrane region" description="Helical" evidence="11">
    <location>
        <begin position="275"/>
        <end position="294"/>
    </location>
</feature>
<feature type="transmembrane region" description="Helical" evidence="11">
    <location>
        <begin position="125"/>
        <end position="145"/>
    </location>
</feature>
<feature type="domain" description="Cytochrome c assembly protein" evidence="12">
    <location>
        <begin position="90"/>
        <end position="297"/>
    </location>
</feature>
<gene>
    <name evidence="14" type="ORF">FHU33_1951</name>
</gene>
<feature type="domain" description="Cytochrome c-type biogenesis protein CcmF C-terminal" evidence="13">
    <location>
        <begin position="316"/>
        <end position="642"/>
    </location>
</feature>
<dbReference type="Pfam" id="PF01578">
    <property type="entry name" value="Cytochrom_C_asm"/>
    <property type="match status" value="1"/>
</dbReference>